<keyword evidence="4" id="KW-1185">Reference proteome</keyword>
<proteinExistence type="predicted"/>
<dbReference type="RefSeq" id="WP_198732173.1">
    <property type="nucleotide sequence ID" value="NZ_JAEINH010000001.1"/>
</dbReference>
<evidence type="ECO:0000313" key="4">
    <source>
        <dbReference type="Proteomes" id="UP000602087"/>
    </source>
</evidence>
<organism evidence="3 4">
    <name type="scientific">Sanguibacter suaedae</name>
    <dbReference type="NCBI Taxonomy" id="2795737"/>
    <lineage>
        <taxon>Bacteria</taxon>
        <taxon>Bacillati</taxon>
        <taxon>Actinomycetota</taxon>
        <taxon>Actinomycetes</taxon>
        <taxon>Micrococcales</taxon>
        <taxon>Sanguibacteraceae</taxon>
        <taxon>Sanguibacter</taxon>
    </lineage>
</organism>
<dbReference type="Proteomes" id="UP000602087">
    <property type="component" value="Unassembled WGS sequence"/>
</dbReference>
<protein>
    <submittedName>
        <fullName evidence="3">Phosphotransferase</fullName>
    </submittedName>
</protein>
<dbReference type="InterPro" id="IPR011009">
    <property type="entry name" value="Kinase-like_dom_sf"/>
</dbReference>
<gene>
    <name evidence="3" type="ORF">JAV76_01135</name>
</gene>
<feature type="region of interest" description="Disordered" evidence="1">
    <location>
        <begin position="1"/>
        <end position="23"/>
    </location>
</feature>
<dbReference type="SUPFAM" id="SSF56112">
    <property type="entry name" value="Protein kinase-like (PK-like)"/>
    <property type="match status" value="1"/>
</dbReference>
<comment type="caution">
    <text evidence="3">The sequence shown here is derived from an EMBL/GenBank/DDBJ whole genome shotgun (WGS) entry which is preliminary data.</text>
</comment>
<evidence type="ECO:0000256" key="1">
    <source>
        <dbReference type="SAM" id="MobiDB-lite"/>
    </source>
</evidence>
<feature type="domain" description="Aminoglycoside phosphotransferase" evidence="2">
    <location>
        <begin position="117"/>
        <end position="169"/>
    </location>
</feature>
<evidence type="ECO:0000313" key="3">
    <source>
        <dbReference type="EMBL" id="MBI9113613.1"/>
    </source>
</evidence>
<dbReference type="Gene3D" id="3.90.1200.10">
    <property type="match status" value="1"/>
</dbReference>
<name>A0A934I1S9_9MICO</name>
<reference evidence="3" key="1">
    <citation type="submission" date="2020-12" db="EMBL/GenBank/DDBJ databases">
        <title>Sanguibacter suaedae sp. nov., isolated from Suaeda aralocaspica.</title>
        <authorList>
            <person name="Ma Q."/>
        </authorList>
    </citation>
    <scope>NUCLEOTIDE SEQUENCE</scope>
    <source>
        <strain evidence="3">YZGR15</strain>
    </source>
</reference>
<dbReference type="Pfam" id="PF01636">
    <property type="entry name" value="APH"/>
    <property type="match status" value="1"/>
</dbReference>
<dbReference type="EMBL" id="JAEINH010000001">
    <property type="protein sequence ID" value="MBI9113613.1"/>
    <property type="molecule type" value="Genomic_DNA"/>
</dbReference>
<dbReference type="InterPro" id="IPR002575">
    <property type="entry name" value="Aminoglycoside_PTrfase"/>
</dbReference>
<accession>A0A934I1S9</accession>
<dbReference type="AlphaFoldDB" id="A0A934I1S9"/>
<evidence type="ECO:0000259" key="2">
    <source>
        <dbReference type="Pfam" id="PF01636"/>
    </source>
</evidence>
<sequence>MGPDEEVLAGGNSSTVVREGDRVHRTAGPWTPAVHELLTTLRASGIVEVPEPHGFDDQGREVLSFLPGDVGGYPLPEWLWDPALLEGTARLLRRVHDASVPLAARRDLVWGLPVHEPVDVVCHNDSAPYNMTFADGRVTGLFDWDTAAPGPRIRDLAYLAYRLAPFTDDAPHLTTTDRLERTDRLLTAYGSDAGRADLLRAMADRLDDLAAYTDERAAETGRADFVEHAAGYRRHSDHVRRLASSSSDE</sequence>